<dbReference type="OrthoDB" id="673000at2759"/>
<comment type="caution">
    <text evidence="2">The sequence shown here is derived from an EMBL/GenBank/DDBJ whole genome shotgun (WGS) entry which is preliminary data.</text>
</comment>
<proteinExistence type="predicted"/>
<dbReference type="Gene3D" id="1.20.1250.20">
    <property type="entry name" value="MFS general substrate transporter like domains"/>
    <property type="match status" value="1"/>
</dbReference>
<organism evidence="2 3">
    <name type="scientific">Colocasia esculenta</name>
    <name type="common">Wild taro</name>
    <name type="synonym">Arum esculentum</name>
    <dbReference type="NCBI Taxonomy" id="4460"/>
    <lineage>
        <taxon>Eukaryota</taxon>
        <taxon>Viridiplantae</taxon>
        <taxon>Streptophyta</taxon>
        <taxon>Embryophyta</taxon>
        <taxon>Tracheophyta</taxon>
        <taxon>Spermatophyta</taxon>
        <taxon>Magnoliopsida</taxon>
        <taxon>Liliopsida</taxon>
        <taxon>Araceae</taxon>
        <taxon>Aroideae</taxon>
        <taxon>Colocasieae</taxon>
        <taxon>Colocasia</taxon>
    </lineage>
</organism>
<dbReference type="AlphaFoldDB" id="A0A843XSG4"/>
<keyword evidence="1" id="KW-0472">Membrane</keyword>
<feature type="transmembrane region" description="Helical" evidence="1">
    <location>
        <begin position="27"/>
        <end position="49"/>
    </location>
</feature>
<protein>
    <submittedName>
        <fullName evidence="2">Uncharacterized protein</fullName>
    </submittedName>
</protein>
<name>A0A843XSG4_COLES</name>
<keyword evidence="1" id="KW-1133">Transmembrane helix</keyword>
<dbReference type="PANTHER" id="PTHR11654">
    <property type="entry name" value="OLIGOPEPTIDE TRANSPORTER-RELATED"/>
    <property type="match status" value="1"/>
</dbReference>
<dbReference type="SUPFAM" id="SSF103473">
    <property type="entry name" value="MFS general substrate transporter"/>
    <property type="match status" value="1"/>
</dbReference>
<dbReference type="EMBL" id="NMUH01011593">
    <property type="protein sequence ID" value="MQM21797.1"/>
    <property type="molecule type" value="Genomic_DNA"/>
</dbReference>
<accession>A0A843XSG4</accession>
<sequence length="105" mass="11702">MDMEPALRLVEEGEVVGGMGDRELRVIYHYVLYGISDAFAVVGLQEFFYDQVPDGLRSLGVALFLSIFGIGSFISTFLVTVIDKLLIYLCIARAFRYKRKGNGAV</sequence>
<keyword evidence="3" id="KW-1185">Reference proteome</keyword>
<feature type="transmembrane region" description="Helical" evidence="1">
    <location>
        <begin position="61"/>
        <end position="91"/>
    </location>
</feature>
<dbReference type="InterPro" id="IPR036259">
    <property type="entry name" value="MFS_trans_sf"/>
</dbReference>
<dbReference type="Proteomes" id="UP000652761">
    <property type="component" value="Unassembled WGS sequence"/>
</dbReference>
<keyword evidence="1" id="KW-0812">Transmembrane</keyword>
<evidence type="ECO:0000256" key="1">
    <source>
        <dbReference type="SAM" id="Phobius"/>
    </source>
</evidence>
<reference evidence="2" key="1">
    <citation type="submission" date="2017-07" db="EMBL/GenBank/DDBJ databases">
        <title>Taro Niue Genome Assembly and Annotation.</title>
        <authorList>
            <person name="Atibalentja N."/>
            <person name="Keating K."/>
            <person name="Fields C.J."/>
        </authorList>
    </citation>
    <scope>NUCLEOTIDE SEQUENCE</scope>
    <source>
        <strain evidence="2">Niue_2</strain>
        <tissue evidence="2">Leaf</tissue>
    </source>
</reference>
<gene>
    <name evidence="2" type="ORF">Taro_054842</name>
</gene>
<evidence type="ECO:0000313" key="3">
    <source>
        <dbReference type="Proteomes" id="UP000652761"/>
    </source>
</evidence>
<evidence type="ECO:0000313" key="2">
    <source>
        <dbReference type="EMBL" id="MQM21797.1"/>
    </source>
</evidence>